<sequence>MSQRRSELSPLMTPSSFLLKRSLLTPEPPANLRPMSSPDFQAPYLAYKKDILSALRSFSASNGGGADSLRPGPSKDLMSPLTAEANRRLLSATTAQIHSPGPGPLSSKPLLFISPNCSQEGQGNVSHHCRQCLL</sequence>
<dbReference type="AlphaFoldDB" id="A0AA36F7P9"/>
<dbReference type="Proteomes" id="UP001162480">
    <property type="component" value="Chromosome 7"/>
</dbReference>
<keyword evidence="3" id="KW-1185">Reference proteome</keyword>
<gene>
    <name evidence="2" type="ORF">OCTVUL_1B019001</name>
</gene>
<reference evidence="2" key="1">
    <citation type="submission" date="2023-08" db="EMBL/GenBank/DDBJ databases">
        <authorList>
            <person name="Alioto T."/>
            <person name="Alioto T."/>
            <person name="Gomez Garrido J."/>
        </authorList>
    </citation>
    <scope>NUCLEOTIDE SEQUENCE</scope>
</reference>
<evidence type="ECO:0000313" key="3">
    <source>
        <dbReference type="Proteomes" id="UP001162480"/>
    </source>
</evidence>
<dbReference type="EMBL" id="OX597820">
    <property type="protein sequence ID" value="CAI9725213.1"/>
    <property type="molecule type" value="Genomic_DNA"/>
</dbReference>
<proteinExistence type="predicted"/>
<feature type="region of interest" description="Disordered" evidence="1">
    <location>
        <begin position="61"/>
        <end position="81"/>
    </location>
</feature>
<feature type="region of interest" description="Disordered" evidence="1">
    <location>
        <begin position="18"/>
        <end position="38"/>
    </location>
</feature>
<name>A0AA36F7P9_OCTVU</name>
<organism evidence="2 3">
    <name type="scientific">Octopus vulgaris</name>
    <name type="common">Common octopus</name>
    <dbReference type="NCBI Taxonomy" id="6645"/>
    <lineage>
        <taxon>Eukaryota</taxon>
        <taxon>Metazoa</taxon>
        <taxon>Spiralia</taxon>
        <taxon>Lophotrochozoa</taxon>
        <taxon>Mollusca</taxon>
        <taxon>Cephalopoda</taxon>
        <taxon>Coleoidea</taxon>
        <taxon>Octopodiformes</taxon>
        <taxon>Octopoda</taxon>
        <taxon>Incirrata</taxon>
        <taxon>Octopodidae</taxon>
        <taxon>Octopus</taxon>
    </lineage>
</organism>
<protein>
    <submittedName>
        <fullName evidence="2">Uncharacterized protein</fullName>
    </submittedName>
</protein>
<evidence type="ECO:0000313" key="2">
    <source>
        <dbReference type="EMBL" id="CAI9725213.1"/>
    </source>
</evidence>
<evidence type="ECO:0000256" key="1">
    <source>
        <dbReference type="SAM" id="MobiDB-lite"/>
    </source>
</evidence>
<accession>A0AA36F7P9</accession>